<keyword evidence="1" id="KW-1133">Transmembrane helix</keyword>
<evidence type="ECO:0000256" key="1">
    <source>
        <dbReference type="SAM" id="Phobius"/>
    </source>
</evidence>
<keyword evidence="3" id="KW-1185">Reference proteome</keyword>
<sequence>MDTRDKDKNISRFLLIVTLILGINIVLFKIASFYFFRSDILDFDFWLGVVLVTYSGYELFEKKKIL</sequence>
<evidence type="ECO:0008006" key="4">
    <source>
        <dbReference type="Google" id="ProtNLM"/>
    </source>
</evidence>
<dbReference type="EMBL" id="JANHNZ010000006">
    <property type="protein sequence ID" value="MCQ9210324.1"/>
    <property type="molecule type" value="Genomic_DNA"/>
</dbReference>
<evidence type="ECO:0000313" key="3">
    <source>
        <dbReference type="Proteomes" id="UP001059480"/>
    </source>
</evidence>
<reference evidence="2" key="1">
    <citation type="submission" date="2022-07" db="EMBL/GenBank/DDBJ databases">
        <authorList>
            <person name="Jung M.-Y."/>
            <person name="Lee M."/>
        </authorList>
    </citation>
    <scope>NUCLEOTIDE SEQUENCE</scope>
    <source>
        <strain evidence="2">S8</strain>
    </source>
</reference>
<accession>A0ABT1WP72</accession>
<keyword evidence="1" id="KW-0812">Transmembrane</keyword>
<keyword evidence="1" id="KW-0472">Membrane</keyword>
<dbReference type="RefSeq" id="WP_256945433.1">
    <property type="nucleotide sequence ID" value="NZ_JANHNZ010000006.1"/>
</dbReference>
<proteinExistence type="predicted"/>
<protein>
    <recommendedName>
        <fullName evidence="4">CPBP family intramembrane metalloprotease</fullName>
    </recommendedName>
</protein>
<gene>
    <name evidence="2" type="ORF">NPA36_07145</name>
</gene>
<comment type="caution">
    <text evidence="2">The sequence shown here is derived from an EMBL/GenBank/DDBJ whole genome shotgun (WGS) entry which is preliminary data.</text>
</comment>
<reference evidence="2" key="2">
    <citation type="journal article" date="2023" name="Curr. Microbiol.">
        <title>Granulicatella seriolae sp. nov., a Novel Facultative Anaerobe Isolated from Yellowtail Marine Fish.</title>
        <authorList>
            <person name="Lee M."/>
            <person name="Choi Y.J."/>
            <person name="Farooq A."/>
            <person name="Jeong J.B."/>
            <person name="Jung M.Y."/>
        </authorList>
    </citation>
    <scope>NUCLEOTIDE SEQUENCE</scope>
    <source>
        <strain evidence="2">S8</strain>
    </source>
</reference>
<reference evidence="2" key="3">
    <citation type="journal article" date="2023" name="Microbiol. Resour. Announc.">
        <title>Draft Genome Sequence of Granulicatella sp. Strain S8, Isolated from a Marine Fish, Seriola quinqueradiata.</title>
        <authorList>
            <person name="Lee M."/>
            <person name="Farooq A."/>
            <person name="Jeong J.B."/>
            <person name="Jung M.Y."/>
        </authorList>
    </citation>
    <scope>NUCLEOTIDE SEQUENCE</scope>
    <source>
        <strain evidence="2">S8</strain>
    </source>
</reference>
<dbReference type="Proteomes" id="UP001059480">
    <property type="component" value="Unassembled WGS sequence"/>
</dbReference>
<organism evidence="2 3">
    <name type="scientific">Granulicatella seriolae</name>
    <dbReference type="NCBI Taxonomy" id="2967226"/>
    <lineage>
        <taxon>Bacteria</taxon>
        <taxon>Bacillati</taxon>
        <taxon>Bacillota</taxon>
        <taxon>Bacilli</taxon>
        <taxon>Lactobacillales</taxon>
        <taxon>Carnobacteriaceae</taxon>
        <taxon>Granulicatella</taxon>
    </lineage>
</organism>
<evidence type="ECO:0000313" key="2">
    <source>
        <dbReference type="EMBL" id="MCQ9210324.1"/>
    </source>
</evidence>
<name>A0ABT1WP72_9LACT</name>
<feature type="transmembrane region" description="Helical" evidence="1">
    <location>
        <begin position="12"/>
        <end position="37"/>
    </location>
</feature>